<dbReference type="GeneID" id="98122950"/>
<accession>A0ABR4DHZ9</accession>
<keyword evidence="2" id="KW-1185">Reference proteome</keyword>
<evidence type="ECO:0008006" key="3">
    <source>
        <dbReference type="Google" id="ProtNLM"/>
    </source>
</evidence>
<name>A0ABR4DHZ9_9PEZI</name>
<evidence type="ECO:0000313" key="1">
    <source>
        <dbReference type="EMBL" id="KAL2269892.1"/>
    </source>
</evidence>
<dbReference type="EMBL" id="JAZGUE010000002">
    <property type="protein sequence ID" value="KAL2269892.1"/>
    <property type="molecule type" value="Genomic_DNA"/>
</dbReference>
<evidence type="ECO:0000313" key="2">
    <source>
        <dbReference type="Proteomes" id="UP001600064"/>
    </source>
</evidence>
<comment type="caution">
    <text evidence="1">The sequence shown here is derived from an EMBL/GenBank/DDBJ whole genome shotgun (WGS) entry which is preliminary data.</text>
</comment>
<dbReference type="RefSeq" id="XP_070868616.1">
    <property type="nucleotide sequence ID" value="XM_071008306.1"/>
</dbReference>
<sequence length="442" mass="49650">MGGSAFSSLPNAPYTPRMPPEVYRQVVSACGAALRDLFVCVATPIEAPAKRDYGDIDMLVALERRVLFPRAHEDATPRQPRELMSSIQSVLGAEYALIGPSGCSANLAIPWPSDLDKQAEDIGTGSGGGGVEDSHRGGEKKYIQVDIRVCPDVNNLCWILYRHAHGDLWNIIGSTIRPYGLTVDEEALWLRIPEVEKFDRKKAKVLLSQDPAEILHFLGMKVHGYWDAPFESVDALFEYATSCRLFCVKETPGDDGDDVGMIGGEEGRKKLKSNDRRRMAQRSIFRSWVNEYIPNLRAQNRFIRKGKATSLQEARAAVRDEAFARFFVGPEYRARLREFQLERDSAQMKSLIKELIPTDMDPQRRACLVSGMLKILMGDDRSFGFIPSGLKNQEGFYDKEVVRKFIQDNMAEVAKVAWDKQLERARASMQRKALARAAGERG</sequence>
<organism evidence="1 2">
    <name type="scientific">Remersonia thermophila</name>
    <dbReference type="NCBI Taxonomy" id="72144"/>
    <lineage>
        <taxon>Eukaryota</taxon>
        <taxon>Fungi</taxon>
        <taxon>Dikarya</taxon>
        <taxon>Ascomycota</taxon>
        <taxon>Pezizomycotina</taxon>
        <taxon>Sordariomycetes</taxon>
        <taxon>Sordariomycetidae</taxon>
        <taxon>Sordariales</taxon>
        <taxon>Sordariales incertae sedis</taxon>
        <taxon>Remersonia</taxon>
    </lineage>
</organism>
<protein>
    <recommendedName>
        <fullName evidence="3">Nucleotidyltransferase</fullName>
    </recommendedName>
</protein>
<gene>
    <name evidence="1" type="ORF">VTJ83DRAFT_2076</name>
</gene>
<proteinExistence type="predicted"/>
<reference evidence="1 2" key="1">
    <citation type="journal article" date="2024" name="Commun. Biol.">
        <title>Comparative genomic analysis of thermophilic fungi reveals convergent evolutionary adaptations and gene losses.</title>
        <authorList>
            <person name="Steindorff A.S."/>
            <person name="Aguilar-Pontes M.V."/>
            <person name="Robinson A.J."/>
            <person name="Andreopoulos B."/>
            <person name="LaButti K."/>
            <person name="Kuo A."/>
            <person name="Mondo S."/>
            <person name="Riley R."/>
            <person name="Otillar R."/>
            <person name="Haridas S."/>
            <person name="Lipzen A."/>
            <person name="Grimwood J."/>
            <person name="Schmutz J."/>
            <person name="Clum A."/>
            <person name="Reid I.D."/>
            <person name="Moisan M.C."/>
            <person name="Butler G."/>
            <person name="Nguyen T.T.M."/>
            <person name="Dewar K."/>
            <person name="Conant G."/>
            <person name="Drula E."/>
            <person name="Henrissat B."/>
            <person name="Hansel C."/>
            <person name="Singer S."/>
            <person name="Hutchinson M.I."/>
            <person name="de Vries R.P."/>
            <person name="Natvig D.O."/>
            <person name="Powell A.J."/>
            <person name="Tsang A."/>
            <person name="Grigoriev I.V."/>
        </authorList>
    </citation>
    <scope>NUCLEOTIDE SEQUENCE [LARGE SCALE GENOMIC DNA]</scope>
    <source>
        <strain evidence="1 2">ATCC 22073</strain>
    </source>
</reference>
<dbReference type="Proteomes" id="UP001600064">
    <property type="component" value="Unassembled WGS sequence"/>
</dbReference>